<proteinExistence type="predicted"/>
<evidence type="ECO:0000256" key="4">
    <source>
        <dbReference type="ARBA" id="ARBA00022840"/>
    </source>
</evidence>
<evidence type="ECO:0000313" key="11">
    <source>
        <dbReference type="Proteomes" id="UP000032266"/>
    </source>
</evidence>
<evidence type="ECO:0000256" key="3">
    <source>
        <dbReference type="ARBA" id="ARBA00022741"/>
    </source>
</evidence>
<dbReference type="SUPFAM" id="SSF52540">
    <property type="entry name" value="P-loop containing nucleoside triphosphate hydrolases"/>
    <property type="match status" value="1"/>
</dbReference>
<keyword evidence="3" id="KW-0547">Nucleotide-binding</keyword>
<reference evidence="10 11" key="1">
    <citation type="submission" date="2014-01" db="EMBL/GenBank/DDBJ databases">
        <title>Full genme sequencing of cellulolytic bacterium Gynuella sunshinyii YC6258T gen. nov., sp. nov.</title>
        <authorList>
            <person name="Khan H."/>
            <person name="Chung E.J."/>
            <person name="Chung Y.R."/>
        </authorList>
    </citation>
    <scope>NUCLEOTIDE SEQUENCE [LARGE SCALE GENOMIC DNA]</scope>
    <source>
        <strain evidence="10 11">YC6258</strain>
    </source>
</reference>
<feature type="transmembrane region" description="Helical" evidence="7">
    <location>
        <begin position="60"/>
        <end position="80"/>
    </location>
</feature>
<comment type="subcellular location">
    <subcellularLocation>
        <location evidence="1">Cell membrane</location>
        <topology evidence="1">Multi-pass membrane protein</topology>
    </subcellularLocation>
</comment>
<dbReference type="CDD" id="cd18584">
    <property type="entry name" value="ABC_6TM_AarD_CydD"/>
    <property type="match status" value="1"/>
</dbReference>
<evidence type="ECO:0000259" key="8">
    <source>
        <dbReference type="PROSITE" id="PS50893"/>
    </source>
</evidence>
<dbReference type="GO" id="GO:0034040">
    <property type="term" value="F:ATPase-coupled lipid transmembrane transporter activity"/>
    <property type="evidence" value="ECO:0007669"/>
    <property type="project" value="TreeGrafter"/>
</dbReference>
<accession>A0A0C5VTB3</accession>
<dbReference type="Proteomes" id="UP000032266">
    <property type="component" value="Chromosome"/>
</dbReference>
<dbReference type="SMART" id="SM00382">
    <property type="entry name" value="AAA"/>
    <property type="match status" value="1"/>
</dbReference>
<feature type="transmembrane region" description="Helical" evidence="7">
    <location>
        <begin position="240"/>
        <end position="268"/>
    </location>
</feature>
<dbReference type="Gene3D" id="1.20.1560.10">
    <property type="entry name" value="ABC transporter type 1, transmembrane domain"/>
    <property type="match status" value="1"/>
</dbReference>
<evidence type="ECO:0000256" key="2">
    <source>
        <dbReference type="ARBA" id="ARBA00022692"/>
    </source>
</evidence>
<feature type="domain" description="ABC transmembrane type-1" evidence="9">
    <location>
        <begin position="27"/>
        <end position="314"/>
    </location>
</feature>
<evidence type="ECO:0000256" key="1">
    <source>
        <dbReference type="ARBA" id="ARBA00004651"/>
    </source>
</evidence>
<dbReference type="InterPro" id="IPR036640">
    <property type="entry name" value="ABC1_TM_sf"/>
</dbReference>
<keyword evidence="2 7" id="KW-0812">Transmembrane</keyword>
<evidence type="ECO:0000256" key="7">
    <source>
        <dbReference type="SAM" id="Phobius"/>
    </source>
</evidence>
<feature type="transmembrane region" description="Helical" evidence="7">
    <location>
        <begin position="144"/>
        <end position="163"/>
    </location>
</feature>
<dbReference type="InterPro" id="IPR027417">
    <property type="entry name" value="P-loop_NTPase"/>
</dbReference>
<evidence type="ECO:0000313" key="10">
    <source>
        <dbReference type="EMBL" id="AJQ97917.1"/>
    </source>
</evidence>
<dbReference type="OrthoDB" id="9806127at2"/>
<dbReference type="STRING" id="1445510.YC6258_05889"/>
<keyword evidence="11" id="KW-1185">Reference proteome</keyword>
<keyword evidence="6 7" id="KW-0472">Membrane</keyword>
<dbReference type="EMBL" id="CP007142">
    <property type="protein sequence ID" value="AJQ97917.1"/>
    <property type="molecule type" value="Genomic_DNA"/>
</dbReference>
<dbReference type="InterPro" id="IPR003593">
    <property type="entry name" value="AAA+_ATPase"/>
</dbReference>
<keyword evidence="4" id="KW-0067">ATP-binding</keyword>
<dbReference type="Gene3D" id="3.40.50.300">
    <property type="entry name" value="P-loop containing nucleotide triphosphate hydrolases"/>
    <property type="match status" value="1"/>
</dbReference>
<evidence type="ECO:0000259" key="9">
    <source>
        <dbReference type="PROSITE" id="PS50929"/>
    </source>
</evidence>
<dbReference type="RefSeq" id="WP_052830607.1">
    <property type="nucleotide sequence ID" value="NZ_CP007142.1"/>
</dbReference>
<dbReference type="PANTHER" id="PTHR24221:SF261">
    <property type="entry name" value="GLUTATHIONE_L-CYSTEINE TRANSPORT SYSTEM ATP-BINDING_PERMEASE PROTEIN CYDD"/>
    <property type="match status" value="1"/>
</dbReference>
<dbReference type="InterPro" id="IPR003439">
    <property type="entry name" value="ABC_transporter-like_ATP-bd"/>
</dbReference>
<dbReference type="Pfam" id="PF00664">
    <property type="entry name" value="ABC_membrane"/>
    <property type="match status" value="1"/>
</dbReference>
<dbReference type="GO" id="GO:0140359">
    <property type="term" value="F:ABC-type transporter activity"/>
    <property type="evidence" value="ECO:0007669"/>
    <property type="project" value="InterPro"/>
</dbReference>
<feature type="transmembrane region" description="Helical" evidence="7">
    <location>
        <begin position="27"/>
        <end position="54"/>
    </location>
</feature>
<dbReference type="GO" id="GO:0016887">
    <property type="term" value="F:ATP hydrolysis activity"/>
    <property type="evidence" value="ECO:0007669"/>
    <property type="project" value="InterPro"/>
</dbReference>
<feature type="transmembrane region" description="Helical" evidence="7">
    <location>
        <begin position="169"/>
        <end position="188"/>
    </location>
</feature>
<feature type="domain" description="ABC transporter" evidence="8">
    <location>
        <begin position="342"/>
        <end position="549"/>
    </location>
</feature>
<dbReference type="PROSITE" id="PS00211">
    <property type="entry name" value="ABC_TRANSPORTER_1"/>
    <property type="match status" value="1"/>
</dbReference>
<dbReference type="SUPFAM" id="SSF90123">
    <property type="entry name" value="ABC transporter transmembrane region"/>
    <property type="match status" value="1"/>
</dbReference>
<evidence type="ECO:0000256" key="5">
    <source>
        <dbReference type="ARBA" id="ARBA00022989"/>
    </source>
</evidence>
<dbReference type="GO" id="GO:0005886">
    <property type="term" value="C:plasma membrane"/>
    <property type="evidence" value="ECO:0007669"/>
    <property type="project" value="UniProtKB-SubCell"/>
</dbReference>
<dbReference type="InterPro" id="IPR039421">
    <property type="entry name" value="Type_1_exporter"/>
</dbReference>
<dbReference type="InterPro" id="IPR017871">
    <property type="entry name" value="ABC_transporter-like_CS"/>
</dbReference>
<name>A0A0C5VTB3_9GAMM</name>
<dbReference type="KEGG" id="gsn:YC6258_05889"/>
<sequence length="553" mass="62669">MKPSNDPQLMQWLRQQGRPFQSATRKVILAAVLQFMVQLASLYLIAIIAQTLIIQQQRPSASIVGGLILCLAGQLLFNQLKAHQQTLLRRQITQHFQQALHQRLQQYSLALSRSHTNASWQAFFLKRIPALQGYYCDYLSQQRIASIIPVIVLAAVMPLSWLAGLLLLLSAPLVPLFMWIVGVGAANAHRQHFLAIERLSGIFLDRLKARQLLKVFDRTEAEKQLFQQASEQLKQRTLKVVSLAFLSSSVLDFFATIAMALVAVIIGFSLLGDIPFGSWGQPMDLQKGLFVLLLAPLFFAELKTLGRFYHSKAEALGAAQDLQQIIARPVDVPHHRSSNYELHWRDVSILHDGGQPLIQIHQLDFHPGNKILLQGPSGAGKSTLLEALMGQRTLHSDQPLEVLQWQQISWLGQHAVLLPGSVRDNLTLGHPRSDEQLWQVLQRVELDDWVTQSSQQLDTPLGEHPPLSGGQQQRLALARILLFDQPVIFLDEPTAHLASEQQQRLTELLQQLLREKTVIWISHRPLDQDFFTHRWTLDAGQRVFIQQEIERHD</sequence>
<keyword evidence="5 7" id="KW-1133">Transmembrane helix</keyword>
<dbReference type="PROSITE" id="PS50929">
    <property type="entry name" value="ABC_TM1F"/>
    <property type="match status" value="1"/>
</dbReference>
<evidence type="ECO:0000256" key="6">
    <source>
        <dbReference type="ARBA" id="ARBA00023136"/>
    </source>
</evidence>
<dbReference type="HOGENOM" id="CLU_000604_84_9_6"/>
<dbReference type="Pfam" id="PF00005">
    <property type="entry name" value="ABC_tran"/>
    <property type="match status" value="1"/>
</dbReference>
<dbReference type="PANTHER" id="PTHR24221">
    <property type="entry name" value="ATP-BINDING CASSETTE SUB-FAMILY B"/>
    <property type="match status" value="1"/>
</dbReference>
<protein>
    <submittedName>
        <fullName evidence="10">ABC-type transport system involved in cytochrome bd biosynthesis, ATPase and permease component</fullName>
    </submittedName>
</protein>
<dbReference type="GO" id="GO:0005524">
    <property type="term" value="F:ATP binding"/>
    <property type="evidence" value="ECO:0007669"/>
    <property type="project" value="UniProtKB-KW"/>
</dbReference>
<gene>
    <name evidence="10" type="ORF">YC6258_05889</name>
</gene>
<dbReference type="AlphaFoldDB" id="A0A0C5VTB3"/>
<dbReference type="PROSITE" id="PS50893">
    <property type="entry name" value="ABC_TRANSPORTER_2"/>
    <property type="match status" value="1"/>
</dbReference>
<dbReference type="InterPro" id="IPR011527">
    <property type="entry name" value="ABC1_TM_dom"/>
</dbReference>
<organism evidence="10 11">
    <name type="scientific">Gynuella sunshinyii YC6258</name>
    <dbReference type="NCBI Taxonomy" id="1445510"/>
    <lineage>
        <taxon>Bacteria</taxon>
        <taxon>Pseudomonadati</taxon>
        <taxon>Pseudomonadota</taxon>
        <taxon>Gammaproteobacteria</taxon>
        <taxon>Oceanospirillales</taxon>
        <taxon>Saccharospirillaceae</taxon>
        <taxon>Gynuella</taxon>
    </lineage>
</organism>